<keyword evidence="3" id="KW-0597">Phosphoprotein</keyword>
<dbReference type="FunFam" id="3.30.160.60:FF:000237">
    <property type="entry name" value="Krueppel-like factor 2"/>
    <property type="match status" value="1"/>
</dbReference>
<keyword evidence="5" id="KW-0677">Repeat</keyword>
<sequence>MVSGYQPFYSPPPLHSQYQGRFQLYRAQPSPAPASPAFLSHLPPGAGAGAEDTKPKRSRRSWPRKRQASHTCSHPSCGKTYTKSSHLKAHLRTHTGEKPYACTWDNCGWKFARSDELTRHYRKHTGQRPFQCQLCQRAFSRSDHLALHMKRHT</sequence>
<reference evidence="17" key="3">
    <citation type="submission" date="2025-09" db="UniProtKB">
        <authorList>
            <consortium name="Ensembl"/>
        </authorList>
    </citation>
    <scope>IDENTIFICATION</scope>
    <source>
        <strain evidence="17">Glennie</strain>
    </source>
</reference>
<dbReference type="GO" id="GO:0045893">
    <property type="term" value="P:positive regulation of DNA-templated transcription"/>
    <property type="evidence" value="ECO:0007669"/>
    <property type="project" value="UniProtKB-ARBA"/>
</dbReference>
<dbReference type="GO" id="GO:0006357">
    <property type="term" value="P:regulation of transcription by RNA polymerase II"/>
    <property type="evidence" value="ECO:0000318"/>
    <property type="project" value="GO_Central"/>
</dbReference>
<dbReference type="Gene3D" id="3.30.160.60">
    <property type="entry name" value="Classic Zinc Finger"/>
    <property type="match status" value="3"/>
</dbReference>
<reference evidence="17" key="2">
    <citation type="submission" date="2025-08" db="UniProtKB">
        <authorList>
            <consortium name="Ensembl"/>
        </authorList>
    </citation>
    <scope>IDENTIFICATION</scope>
    <source>
        <strain evidence="17">Glennie</strain>
    </source>
</reference>
<keyword evidence="9" id="KW-0805">Transcription regulation</keyword>
<dbReference type="PANTHER" id="PTHR23235:SF133">
    <property type="entry name" value="KRUEPPEL-LIKE FACTOR 1"/>
    <property type="match status" value="1"/>
</dbReference>
<evidence type="ECO:0000256" key="10">
    <source>
        <dbReference type="ARBA" id="ARBA00023125"/>
    </source>
</evidence>
<name>A0A6I8NA20_ORNAN</name>
<dbReference type="InterPro" id="IPR036236">
    <property type="entry name" value="Znf_C2H2_sf"/>
</dbReference>
<keyword evidence="6 14" id="KW-0863">Zinc-finger</keyword>
<dbReference type="SMART" id="SM00355">
    <property type="entry name" value="ZnF_C2H2"/>
    <property type="match status" value="3"/>
</dbReference>
<dbReference type="AlphaFoldDB" id="A0A6I8NA20"/>
<protein>
    <recommendedName>
        <fullName evidence="16">C2H2-type domain-containing protein</fullName>
    </recommendedName>
</protein>
<keyword evidence="18" id="KW-1185">Reference proteome</keyword>
<evidence type="ECO:0000256" key="6">
    <source>
        <dbReference type="ARBA" id="ARBA00022771"/>
    </source>
</evidence>
<evidence type="ECO:0000256" key="4">
    <source>
        <dbReference type="ARBA" id="ARBA00022723"/>
    </source>
</evidence>
<evidence type="ECO:0000313" key="17">
    <source>
        <dbReference type="Ensembl" id="ENSOANP00000037683.1"/>
    </source>
</evidence>
<evidence type="ECO:0000256" key="11">
    <source>
        <dbReference type="ARBA" id="ARBA00023159"/>
    </source>
</evidence>
<evidence type="ECO:0000256" key="13">
    <source>
        <dbReference type="ARBA" id="ARBA00023242"/>
    </source>
</evidence>
<dbReference type="SUPFAM" id="SSF57667">
    <property type="entry name" value="beta-beta-alpha zinc fingers"/>
    <property type="match status" value="2"/>
</dbReference>
<dbReference type="GO" id="GO:0000981">
    <property type="term" value="F:DNA-binding transcription factor activity, RNA polymerase II-specific"/>
    <property type="evidence" value="ECO:0000318"/>
    <property type="project" value="GO_Central"/>
</dbReference>
<keyword evidence="4" id="KW-0479">Metal-binding</keyword>
<keyword evidence="11" id="KW-0010">Activator</keyword>
<evidence type="ECO:0000256" key="1">
    <source>
        <dbReference type="ARBA" id="ARBA00004123"/>
    </source>
</evidence>
<evidence type="ECO:0000256" key="9">
    <source>
        <dbReference type="ARBA" id="ARBA00023015"/>
    </source>
</evidence>
<evidence type="ECO:0000256" key="7">
    <source>
        <dbReference type="ARBA" id="ARBA00022833"/>
    </source>
</evidence>
<dbReference type="Bgee" id="ENSOANG00000047645">
    <property type="expression patterns" value="Expressed in ovary"/>
</dbReference>
<keyword evidence="12" id="KW-0804">Transcription</keyword>
<organism evidence="17 18">
    <name type="scientific">Ornithorhynchus anatinus</name>
    <name type="common">Duckbill platypus</name>
    <dbReference type="NCBI Taxonomy" id="9258"/>
    <lineage>
        <taxon>Eukaryota</taxon>
        <taxon>Metazoa</taxon>
        <taxon>Chordata</taxon>
        <taxon>Craniata</taxon>
        <taxon>Vertebrata</taxon>
        <taxon>Euteleostomi</taxon>
        <taxon>Mammalia</taxon>
        <taxon>Monotremata</taxon>
        <taxon>Ornithorhynchidae</taxon>
        <taxon>Ornithorhynchus</taxon>
    </lineage>
</organism>
<feature type="compositionally biased region" description="Basic residues" evidence="15">
    <location>
        <begin position="56"/>
        <end position="68"/>
    </location>
</feature>
<dbReference type="PROSITE" id="PS00028">
    <property type="entry name" value="ZINC_FINGER_C2H2_1"/>
    <property type="match status" value="3"/>
</dbReference>
<dbReference type="Proteomes" id="UP000002279">
    <property type="component" value="Chromosome X2"/>
</dbReference>
<evidence type="ECO:0000256" key="3">
    <source>
        <dbReference type="ARBA" id="ARBA00022553"/>
    </source>
</evidence>
<evidence type="ECO:0000256" key="12">
    <source>
        <dbReference type="ARBA" id="ARBA00023163"/>
    </source>
</evidence>
<dbReference type="GO" id="GO:0008270">
    <property type="term" value="F:zinc ion binding"/>
    <property type="evidence" value="ECO:0007669"/>
    <property type="project" value="UniProtKB-KW"/>
</dbReference>
<evidence type="ECO:0000256" key="2">
    <source>
        <dbReference type="ARBA" id="ARBA00006991"/>
    </source>
</evidence>
<comment type="subcellular location">
    <subcellularLocation>
        <location evidence="1">Nucleus</location>
    </subcellularLocation>
</comment>
<dbReference type="FunFam" id="3.30.160.60:FF:000707">
    <property type="entry name" value="Putative Krueppel-like factor 1"/>
    <property type="match status" value="1"/>
</dbReference>
<reference evidence="17 18" key="1">
    <citation type="journal article" date="2008" name="Nature">
        <title>Genome analysis of the platypus reveals unique signatures of evolution.</title>
        <authorList>
            <person name="Warren W.C."/>
            <person name="Hillier L.W."/>
            <person name="Marshall Graves J.A."/>
            <person name="Birney E."/>
            <person name="Ponting C.P."/>
            <person name="Grutzner F."/>
            <person name="Belov K."/>
            <person name="Miller W."/>
            <person name="Clarke L."/>
            <person name="Chinwalla A.T."/>
            <person name="Yang S.P."/>
            <person name="Heger A."/>
            <person name="Locke D.P."/>
            <person name="Miethke P."/>
            <person name="Waters P.D."/>
            <person name="Veyrunes F."/>
            <person name="Fulton L."/>
            <person name="Fulton B."/>
            <person name="Graves T."/>
            <person name="Wallis J."/>
            <person name="Puente X.S."/>
            <person name="Lopez-Otin C."/>
            <person name="Ordonez G.R."/>
            <person name="Eichler E.E."/>
            <person name="Chen L."/>
            <person name="Cheng Z."/>
            <person name="Deakin J.E."/>
            <person name="Alsop A."/>
            <person name="Thompson K."/>
            <person name="Kirby P."/>
            <person name="Papenfuss A.T."/>
            <person name="Wakefield M.J."/>
            <person name="Olender T."/>
            <person name="Lancet D."/>
            <person name="Huttley G.A."/>
            <person name="Smit A.F."/>
            <person name="Pask A."/>
            <person name="Temple-Smith P."/>
            <person name="Batzer M.A."/>
            <person name="Walker J.A."/>
            <person name="Konkel M.K."/>
            <person name="Harris R.S."/>
            <person name="Whittington C.M."/>
            <person name="Wong E.S."/>
            <person name="Gemmell N.J."/>
            <person name="Buschiazzo E."/>
            <person name="Vargas Jentzsch I.M."/>
            <person name="Merkel A."/>
            <person name="Schmitz J."/>
            <person name="Zemann A."/>
            <person name="Churakov G."/>
            <person name="Kriegs J.O."/>
            <person name="Brosius J."/>
            <person name="Murchison E.P."/>
            <person name="Sachidanandam R."/>
            <person name="Smith C."/>
            <person name="Hannon G.J."/>
            <person name="Tsend-Ayush E."/>
            <person name="McMillan D."/>
            <person name="Attenborough R."/>
            <person name="Rens W."/>
            <person name="Ferguson-Smith M."/>
            <person name="Lefevre C.M."/>
            <person name="Sharp J.A."/>
            <person name="Nicholas K.R."/>
            <person name="Ray D.A."/>
            <person name="Kube M."/>
            <person name="Reinhardt R."/>
            <person name="Pringle T.H."/>
            <person name="Taylor J."/>
            <person name="Jones R.C."/>
            <person name="Nixon B."/>
            <person name="Dacheux J.L."/>
            <person name="Niwa H."/>
            <person name="Sekita Y."/>
            <person name="Huang X."/>
            <person name="Stark A."/>
            <person name="Kheradpour P."/>
            <person name="Kellis M."/>
            <person name="Flicek P."/>
            <person name="Chen Y."/>
            <person name="Webber C."/>
            <person name="Hardison R."/>
            <person name="Nelson J."/>
            <person name="Hallsworth-Pepin K."/>
            <person name="Delehaunty K."/>
            <person name="Markovic C."/>
            <person name="Minx P."/>
            <person name="Feng Y."/>
            <person name="Kremitzki C."/>
            <person name="Mitreva M."/>
            <person name="Glasscock J."/>
            <person name="Wylie T."/>
            <person name="Wohldmann P."/>
            <person name="Thiru P."/>
            <person name="Nhan M.N."/>
            <person name="Pohl C.S."/>
            <person name="Smith S.M."/>
            <person name="Hou S."/>
            <person name="Nefedov M."/>
            <person name="de Jong P.J."/>
            <person name="Renfree M.B."/>
            <person name="Mardis E.R."/>
            <person name="Wilson R.K."/>
        </authorList>
    </citation>
    <scope>NUCLEOTIDE SEQUENCE [LARGE SCALE GENOMIC DNA]</scope>
    <source>
        <strain evidence="17 18">Glennie</strain>
    </source>
</reference>
<keyword evidence="10" id="KW-0238">DNA-binding</keyword>
<dbReference type="FunFam" id="3.30.160.60:FF:000018">
    <property type="entry name" value="Krueppel-like factor 15"/>
    <property type="match status" value="1"/>
</dbReference>
<evidence type="ECO:0000256" key="15">
    <source>
        <dbReference type="SAM" id="MobiDB-lite"/>
    </source>
</evidence>
<proteinExistence type="inferred from homology"/>
<accession>A0A6I8NA20</accession>
<feature type="domain" description="C2H2-type" evidence="16">
    <location>
        <begin position="130"/>
        <end position="153"/>
    </location>
</feature>
<dbReference type="Pfam" id="PF00096">
    <property type="entry name" value="zf-C2H2"/>
    <property type="match status" value="3"/>
</dbReference>
<feature type="domain" description="C2H2-type" evidence="16">
    <location>
        <begin position="100"/>
        <end position="129"/>
    </location>
</feature>
<comment type="similarity">
    <text evidence="2">Belongs to the krueppel C2H2-type zinc-finger protein family.</text>
</comment>
<feature type="domain" description="C2H2-type" evidence="16">
    <location>
        <begin position="70"/>
        <end position="99"/>
    </location>
</feature>
<keyword evidence="8" id="KW-0832">Ubl conjugation</keyword>
<dbReference type="InParanoid" id="A0A6I8NA20"/>
<keyword evidence="7" id="KW-0862">Zinc</keyword>
<evidence type="ECO:0000256" key="8">
    <source>
        <dbReference type="ARBA" id="ARBA00022843"/>
    </source>
</evidence>
<dbReference type="PANTHER" id="PTHR23235">
    <property type="entry name" value="KRUEPPEL-LIKE TRANSCRIPTION FACTOR"/>
    <property type="match status" value="1"/>
</dbReference>
<dbReference type="GO" id="GO:0005634">
    <property type="term" value="C:nucleus"/>
    <property type="evidence" value="ECO:0007669"/>
    <property type="project" value="UniProtKB-SubCell"/>
</dbReference>
<evidence type="ECO:0000313" key="18">
    <source>
        <dbReference type="Proteomes" id="UP000002279"/>
    </source>
</evidence>
<evidence type="ECO:0000259" key="16">
    <source>
        <dbReference type="PROSITE" id="PS50157"/>
    </source>
</evidence>
<dbReference type="PROSITE" id="PS50157">
    <property type="entry name" value="ZINC_FINGER_C2H2_2"/>
    <property type="match status" value="3"/>
</dbReference>
<dbReference type="OMA" id="RISTHSC"/>
<feature type="region of interest" description="Disordered" evidence="15">
    <location>
        <begin position="20"/>
        <end position="76"/>
    </location>
</feature>
<dbReference type="GeneTree" id="ENSGT00940000161856"/>
<evidence type="ECO:0000256" key="5">
    <source>
        <dbReference type="ARBA" id="ARBA00022737"/>
    </source>
</evidence>
<dbReference type="InterPro" id="IPR013087">
    <property type="entry name" value="Znf_C2H2_type"/>
</dbReference>
<dbReference type="GO" id="GO:0000978">
    <property type="term" value="F:RNA polymerase II cis-regulatory region sequence-specific DNA binding"/>
    <property type="evidence" value="ECO:0000318"/>
    <property type="project" value="GO_Central"/>
</dbReference>
<dbReference type="Ensembl" id="ENSOANT00000064876.1">
    <property type="protein sequence ID" value="ENSOANP00000037683.1"/>
    <property type="gene ID" value="ENSOANG00000047645.1"/>
</dbReference>
<feature type="compositionally biased region" description="Low complexity" evidence="15">
    <location>
        <begin position="35"/>
        <end position="44"/>
    </location>
</feature>
<evidence type="ECO:0000256" key="14">
    <source>
        <dbReference type="PROSITE-ProRule" id="PRU00042"/>
    </source>
</evidence>
<keyword evidence="13" id="KW-0539">Nucleus</keyword>